<dbReference type="EMBL" id="FN653020">
    <property type="protein sequence ID" value="CBY22969.1"/>
    <property type="molecule type" value="Genomic_DNA"/>
</dbReference>
<dbReference type="SUPFAM" id="SSF111331">
    <property type="entry name" value="NAD kinase/diacylglycerol kinase-like"/>
    <property type="match status" value="1"/>
</dbReference>
<proteinExistence type="predicted"/>
<dbReference type="GO" id="GO:0046512">
    <property type="term" value="P:sphingosine biosynthetic process"/>
    <property type="evidence" value="ECO:0007669"/>
    <property type="project" value="TreeGrafter"/>
</dbReference>
<keyword evidence="3" id="KW-1185">Reference proteome</keyword>
<dbReference type="PANTHER" id="PTHR12358">
    <property type="entry name" value="SPHINGOSINE KINASE"/>
    <property type="match status" value="1"/>
</dbReference>
<dbReference type="GO" id="GO:0001729">
    <property type="term" value="F:ceramide kinase activity"/>
    <property type="evidence" value="ECO:0007669"/>
    <property type="project" value="TreeGrafter"/>
</dbReference>
<dbReference type="InterPro" id="IPR017438">
    <property type="entry name" value="ATP-NAD_kinase_N"/>
</dbReference>
<dbReference type="OrthoDB" id="9979394at2759"/>
<dbReference type="Pfam" id="PF00781">
    <property type="entry name" value="DAGK_cat"/>
    <property type="match status" value="1"/>
</dbReference>
<dbReference type="GO" id="GO:0016020">
    <property type="term" value="C:membrane"/>
    <property type="evidence" value="ECO:0007669"/>
    <property type="project" value="TreeGrafter"/>
</dbReference>
<dbReference type="Proteomes" id="UP000001307">
    <property type="component" value="Unassembled WGS sequence"/>
</dbReference>
<dbReference type="AlphaFoldDB" id="E4X0T4"/>
<dbReference type="InterPro" id="IPR016064">
    <property type="entry name" value="NAD/diacylglycerol_kinase_sf"/>
</dbReference>
<dbReference type="GO" id="GO:0046513">
    <property type="term" value="P:ceramide biosynthetic process"/>
    <property type="evidence" value="ECO:0007669"/>
    <property type="project" value="TreeGrafter"/>
</dbReference>
<sequence length="434" mass="49722">MQAIKSTRLWKYKWRFIIGTPIVSYGSNYFWEKHHATTFLQSAIDDSLIRGAKTALKNPPRRILVLLNPVANGGYASQSYERAAKPVFDCAGMNVVLKKTEYVKHERDIASEIKPEYDAIVIAGGDSMLQNFLTGLNRRKDYEDFKDIPLGILPLGKTNYVWYQFSSQAEGNWQAPYTRPMRITEAAKTIVANHKRKVDVLSLTDSSERTLYTLSGIRWGKYIDMEGRLDSYWYWGFEAIKRKAAYVMANFRGEIDEMRNVQLNFGEPLSQAQAKENAETDAWRTQREKSMKRSSTGKGFFGFSRAAAPTPPSTFPKEVDIVKPVDLDKTETVDFFEMNLAVNHKDTSRHLVDFNFERKFDKSNLLSLLMPFVNDPVSTRREAFGQVKELDVHKLETSDFDLTPGEAMAKFNSEEESKDYSFFIDGESFIPARV</sequence>
<evidence type="ECO:0000313" key="3">
    <source>
        <dbReference type="Proteomes" id="UP000001307"/>
    </source>
</evidence>
<protein>
    <recommendedName>
        <fullName evidence="1">DAGKc domain-containing protein</fullName>
    </recommendedName>
</protein>
<gene>
    <name evidence="2" type="ORF">GSOID_T00014891001</name>
</gene>
<feature type="domain" description="DAGKc" evidence="1">
    <location>
        <begin position="58"/>
        <end position="207"/>
    </location>
</feature>
<dbReference type="GO" id="GO:0005739">
    <property type="term" value="C:mitochondrion"/>
    <property type="evidence" value="ECO:0007669"/>
    <property type="project" value="TreeGrafter"/>
</dbReference>
<dbReference type="InterPro" id="IPR050187">
    <property type="entry name" value="Lipid_Phosphate_FormReg"/>
</dbReference>
<dbReference type="PROSITE" id="PS50146">
    <property type="entry name" value="DAGK"/>
    <property type="match status" value="1"/>
</dbReference>
<dbReference type="GO" id="GO:0047620">
    <property type="term" value="F:acylglycerol kinase activity"/>
    <property type="evidence" value="ECO:0007669"/>
    <property type="project" value="TreeGrafter"/>
</dbReference>
<accession>E4X0T4</accession>
<reference evidence="2" key="1">
    <citation type="journal article" date="2010" name="Science">
        <title>Plasticity of animal genome architecture unmasked by rapid evolution of a pelagic tunicate.</title>
        <authorList>
            <person name="Denoeud F."/>
            <person name="Henriet S."/>
            <person name="Mungpakdee S."/>
            <person name="Aury J.M."/>
            <person name="Da Silva C."/>
            <person name="Brinkmann H."/>
            <person name="Mikhaleva J."/>
            <person name="Olsen L.C."/>
            <person name="Jubin C."/>
            <person name="Canestro C."/>
            <person name="Bouquet J.M."/>
            <person name="Danks G."/>
            <person name="Poulain J."/>
            <person name="Campsteijn C."/>
            <person name="Adamski M."/>
            <person name="Cross I."/>
            <person name="Yadetie F."/>
            <person name="Muffato M."/>
            <person name="Louis A."/>
            <person name="Butcher S."/>
            <person name="Tsagkogeorga G."/>
            <person name="Konrad A."/>
            <person name="Singh S."/>
            <person name="Jensen M.F."/>
            <person name="Cong E.H."/>
            <person name="Eikeseth-Otteraa H."/>
            <person name="Noel B."/>
            <person name="Anthouard V."/>
            <person name="Porcel B.M."/>
            <person name="Kachouri-Lafond R."/>
            <person name="Nishino A."/>
            <person name="Ugolini M."/>
            <person name="Chourrout P."/>
            <person name="Nishida H."/>
            <person name="Aasland R."/>
            <person name="Huzurbazar S."/>
            <person name="Westhof E."/>
            <person name="Delsuc F."/>
            <person name="Lehrach H."/>
            <person name="Reinhardt R."/>
            <person name="Weissenbach J."/>
            <person name="Roy S.W."/>
            <person name="Artiguenave F."/>
            <person name="Postlethwait J.H."/>
            <person name="Manak J.R."/>
            <person name="Thompson E.M."/>
            <person name="Jaillon O."/>
            <person name="Du Pasquier L."/>
            <person name="Boudinot P."/>
            <person name="Liberles D.A."/>
            <person name="Volff J.N."/>
            <person name="Philippe H."/>
            <person name="Lenhard B."/>
            <person name="Roest Crollius H."/>
            <person name="Wincker P."/>
            <person name="Chourrout D."/>
        </authorList>
    </citation>
    <scope>NUCLEOTIDE SEQUENCE [LARGE SCALE GENOMIC DNA]</scope>
</reference>
<dbReference type="Gene3D" id="3.40.50.10330">
    <property type="entry name" value="Probable inorganic polyphosphate/atp-NAD kinase, domain 1"/>
    <property type="match status" value="1"/>
</dbReference>
<evidence type="ECO:0000313" key="2">
    <source>
        <dbReference type="EMBL" id="CBY22969.1"/>
    </source>
</evidence>
<dbReference type="GO" id="GO:0004143">
    <property type="term" value="F:ATP-dependent diacylglycerol kinase activity"/>
    <property type="evidence" value="ECO:0007669"/>
    <property type="project" value="TreeGrafter"/>
</dbReference>
<dbReference type="InterPro" id="IPR001206">
    <property type="entry name" value="Diacylglycerol_kinase_cat_dom"/>
</dbReference>
<evidence type="ECO:0000259" key="1">
    <source>
        <dbReference type="PROSITE" id="PS50146"/>
    </source>
</evidence>
<organism evidence="2">
    <name type="scientific">Oikopleura dioica</name>
    <name type="common">Tunicate</name>
    <dbReference type="NCBI Taxonomy" id="34765"/>
    <lineage>
        <taxon>Eukaryota</taxon>
        <taxon>Metazoa</taxon>
        <taxon>Chordata</taxon>
        <taxon>Tunicata</taxon>
        <taxon>Appendicularia</taxon>
        <taxon>Copelata</taxon>
        <taxon>Oikopleuridae</taxon>
        <taxon>Oikopleura</taxon>
    </lineage>
</organism>
<dbReference type="InParanoid" id="E4X0T4"/>
<dbReference type="PANTHER" id="PTHR12358:SF31">
    <property type="entry name" value="ACYLGLYCEROL KINASE, MITOCHONDRIAL"/>
    <property type="match status" value="1"/>
</dbReference>
<name>E4X0T4_OIKDI</name>